<keyword evidence="8 22" id="KW-0418">Kinase</keyword>
<dbReference type="Pfam" id="PF00069">
    <property type="entry name" value="Pkinase"/>
    <property type="match status" value="1"/>
</dbReference>
<feature type="compositionally biased region" description="Low complexity" evidence="16">
    <location>
        <begin position="2637"/>
        <end position="2646"/>
    </location>
</feature>
<dbReference type="PANTHER" id="PTHR22988">
    <property type="entry name" value="MYOTONIC DYSTROPHY S/T KINASE-RELATED"/>
    <property type="match status" value="1"/>
</dbReference>
<dbReference type="PROSITE" id="PS50219">
    <property type="entry name" value="CNH"/>
    <property type="match status" value="1"/>
</dbReference>
<feature type="coiled-coil region" evidence="15">
    <location>
        <begin position="1620"/>
        <end position="1823"/>
    </location>
</feature>
<dbReference type="GO" id="GO:0005737">
    <property type="term" value="C:cytoplasm"/>
    <property type="evidence" value="ECO:0007669"/>
    <property type="project" value="TreeGrafter"/>
</dbReference>
<evidence type="ECO:0000256" key="4">
    <source>
        <dbReference type="ARBA" id="ARBA00022679"/>
    </source>
</evidence>
<evidence type="ECO:0000256" key="16">
    <source>
        <dbReference type="SAM" id="MobiDB-lite"/>
    </source>
</evidence>
<dbReference type="Gene3D" id="3.30.200.20">
    <property type="entry name" value="Phosphorylase Kinase, domain 1"/>
    <property type="match status" value="1"/>
</dbReference>
<dbReference type="Pfam" id="PF00130">
    <property type="entry name" value="C1_1"/>
    <property type="match status" value="1"/>
</dbReference>
<dbReference type="GO" id="GO:0005856">
    <property type="term" value="C:cytoskeleton"/>
    <property type="evidence" value="ECO:0007669"/>
    <property type="project" value="TreeGrafter"/>
</dbReference>
<feature type="coiled-coil region" evidence="15">
    <location>
        <begin position="520"/>
        <end position="644"/>
    </location>
</feature>
<dbReference type="Pfam" id="PF00780">
    <property type="entry name" value="CNH"/>
    <property type="match status" value="1"/>
</dbReference>
<keyword evidence="5" id="KW-0479">Metal-binding</keyword>
<dbReference type="SUPFAM" id="SSF56112">
    <property type="entry name" value="Protein kinase-like (PK-like)"/>
    <property type="match status" value="1"/>
</dbReference>
<keyword evidence="10 14" id="KW-0067">ATP-binding</keyword>
<dbReference type="SMART" id="SM00036">
    <property type="entry name" value="CNH"/>
    <property type="match status" value="1"/>
</dbReference>
<dbReference type="InterPro" id="IPR008271">
    <property type="entry name" value="Ser/Thr_kinase_AS"/>
</dbReference>
<dbReference type="SMART" id="SM00233">
    <property type="entry name" value="PH"/>
    <property type="match status" value="1"/>
</dbReference>
<evidence type="ECO:0000256" key="3">
    <source>
        <dbReference type="ARBA" id="ARBA00022553"/>
    </source>
</evidence>
<keyword evidence="2" id="KW-0723">Serine/threonine-protein kinase</keyword>
<evidence type="ECO:0000256" key="13">
    <source>
        <dbReference type="ARBA" id="ARBA00048679"/>
    </source>
</evidence>
<keyword evidence="7" id="KW-0863">Zinc-finger</keyword>
<evidence type="ECO:0000256" key="2">
    <source>
        <dbReference type="ARBA" id="ARBA00022527"/>
    </source>
</evidence>
<gene>
    <name evidence="22" type="ORF">PoB_006420500</name>
</gene>
<dbReference type="PROSITE" id="PS51285">
    <property type="entry name" value="AGC_KINASE_CTER"/>
    <property type="match status" value="1"/>
</dbReference>
<dbReference type="CDD" id="cd00821">
    <property type="entry name" value="PH"/>
    <property type="match status" value="1"/>
</dbReference>
<feature type="compositionally biased region" description="Polar residues" evidence="16">
    <location>
        <begin position="1239"/>
        <end position="1256"/>
    </location>
</feature>
<dbReference type="InterPro" id="IPR050839">
    <property type="entry name" value="Rho-assoc_Ser/Thr_Kinase"/>
</dbReference>
<evidence type="ECO:0000313" key="22">
    <source>
        <dbReference type="EMBL" id="GFO37700.1"/>
    </source>
</evidence>
<feature type="domain" description="PH" evidence="17">
    <location>
        <begin position="2135"/>
        <end position="2249"/>
    </location>
</feature>
<organism evidence="22 23">
    <name type="scientific">Plakobranchus ocellatus</name>
    <dbReference type="NCBI Taxonomy" id="259542"/>
    <lineage>
        <taxon>Eukaryota</taxon>
        <taxon>Metazoa</taxon>
        <taxon>Spiralia</taxon>
        <taxon>Lophotrochozoa</taxon>
        <taxon>Mollusca</taxon>
        <taxon>Gastropoda</taxon>
        <taxon>Heterobranchia</taxon>
        <taxon>Euthyneura</taxon>
        <taxon>Panpulmonata</taxon>
        <taxon>Sacoglossa</taxon>
        <taxon>Placobranchoidea</taxon>
        <taxon>Plakobranchidae</taxon>
        <taxon>Plakobranchus</taxon>
    </lineage>
</organism>
<evidence type="ECO:0000256" key="9">
    <source>
        <dbReference type="ARBA" id="ARBA00022833"/>
    </source>
</evidence>
<proteinExistence type="predicted"/>
<keyword evidence="4" id="KW-0808">Transferase</keyword>
<keyword evidence="11 15" id="KW-0175">Coiled coil</keyword>
<keyword evidence="23" id="KW-1185">Reference proteome</keyword>
<feature type="compositionally biased region" description="Low complexity" evidence="16">
    <location>
        <begin position="1324"/>
        <end position="1334"/>
    </location>
</feature>
<dbReference type="GO" id="GO:0005524">
    <property type="term" value="F:ATP binding"/>
    <property type="evidence" value="ECO:0007669"/>
    <property type="project" value="UniProtKB-UniRule"/>
</dbReference>
<dbReference type="Proteomes" id="UP000735302">
    <property type="component" value="Unassembled WGS sequence"/>
</dbReference>
<evidence type="ECO:0000256" key="1">
    <source>
        <dbReference type="ARBA" id="ARBA00012513"/>
    </source>
</evidence>
<comment type="catalytic activity">
    <reaction evidence="13">
        <text>L-seryl-[protein] + ATP = O-phospho-L-seryl-[protein] + ADP + H(+)</text>
        <dbReference type="Rhea" id="RHEA:17989"/>
        <dbReference type="Rhea" id="RHEA-COMP:9863"/>
        <dbReference type="Rhea" id="RHEA-COMP:11604"/>
        <dbReference type="ChEBI" id="CHEBI:15378"/>
        <dbReference type="ChEBI" id="CHEBI:29999"/>
        <dbReference type="ChEBI" id="CHEBI:30616"/>
        <dbReference type="ChEBI" id="CHEBI:83421"/>
        <dbReference type="ChEBI" id="CHEBI:456216"/>
        <dbReference type="EC" id="2.7.11.1"/>
    </reaction>
</comment>
<comment type="catalytic activity">
    <reaction evidence="12">
        <text>L-threonyl-[protein] + ATP = O-phospho-L-threonyl-[protein] + ADP + H(+)</text>
        <dbReference type="Rhea" id="RHEA:46608"/>
        <dbReference type="Rhea" id="RHEA-COMP:11060"/>
        <dbReference type="Rhea" id="RHEA-COMP:11605"/>
        <dbReference type="ChEBI" id="CHEBI:15378"/>
        <dbReference type="ChEBI" id="CHEBI:30013"/>
        <dbReference type="ChEBI" id="CHEBI:30616"/>
        <dbReference type="ChEBI" id="CHEBI:61977"/>
        <dbReference type="ChEBI" id="CHEBI:456216"/>
        <dbReference type="EC" id="2.7.11.1"/>
    </reaction>
</comment>
<feature type="domain" description="Phorbol-ester/DAG-type" evidence="19">
    <location>
        <begin position="2054"/>
        <end position="2103"/>
    </location>
</feature>
<feature type="domain" description="CNH" evidence="20">
    <location>
        <begin position="2275"/>
        <end position="2571"/>
    </location>
</feature>
<feature type="domain" description="AGC-kinase C-terminal" evidence="21">
    <location>
        <begin position="321"/>
        <end position="405"/>
    </location>
</feature>
<evidence type="ECO:0000313" key="23">
    <source>
        <dbReference type="Proteomes" id="UP000735302"/>
    </source>
</evidence>
<dbReference type="GO" id="GO:0008270">
    <property type="term" value="F:zinc ion binding"/>
    <property type="evidence" value="ECO:0007669"/>
    <property type="project" value="UniProtKB-KW"/>
</dbReference>
<evidence type="ECO:0000256" key="12">
    <source>
        <dbReference type="ARBA" id="ARBA00047899"/>
    </source>
</evidence>
<evidence type="ECO:0000256" key="5">
    <source>
        <dbReference type="ARBA" id="ARBA00022723"/>
    </source>
</evidence>
<feature type="region of interest" description="Disordered" evidence="16">
    <location>
        <begin position="1997"/>
        <end position="2050"/>
    </location>
</feature>
<dbReference type="CDD" id="cd20814">
    <property type="entry name" value="CRIK"/>
    <property type="match status" value="1"/>
</dbReference>
<dbReference type="InterPro" id="IPR002219">
    <property type="entry name" value="PKC_DAG/PE"/>
</dbReference>
<evidence type="ECO:0000259" key="18">
    <source>
        <dbReference type="PROSITE" id="PS50011"/>
    </source>
</evidence>
<evidence type="ECO:0000259" key="19">
    <source>
        <dbReference type="PROSITE" id="PS50081"/>
    </source>
</evidence>
<dbReference type="PROSITE" id="PS50081">
    <property type="entry name" value="ZF_DAG_PE_2"/>
    <property type="match status" value="1"/>
</dbReference>
<dbReference type="InterPro" id="IPR001849">
    <property type="entry name" value="PH_domain"/>
</dbReference>
<dbReference type="InterPro" id="IPR000961">
    <property type="entry name" value="AGC-kinase_C"/>
</dbReference>
<dbReference type="FunFam" id="1.10.510.10:FF:000751">
    <property type="entry name" value="Non-specific serine/threonine protein kinase"/>
    <property type="match status" value="1"/>
</dbReference>
<keyword evidence="6 14" id="KW-0547">Nucleotide-binding</keyword>
<comment type="caution">
    <text evidence="22">The sequence shown here is derived from an EMBL/GenBank/DDBJ whole genome shotgun (WGS) entry which is preliminary data.</text>
</comment>
<dbReference type="PROSITE" id="PS50011">
    <property type="entry name" value="PROTEIN_KINASE_DOM"/>
    <property type="match status" value="1"/>
</dbReference>
<dbReference type="SUPFAM" id="SSF50729">
    <property type="entry name" value="PH domain-like"/>
    <property type="match status" value="1"/>
</dbReference>
<dbReference type="FunFam" id="2.30.29.30:FF:000081">
    <property type="entry name" value="Citron rho-interacting serine/threonine kinase"/>
    <property type="match status" value="1"/>
</dbReference>
<dbReference type="Gene3D" id="1.10.510.10">
    <property type="entry name" value="Transferase(Phosphotransferase) domain 1"/>
    <property type="match status" value="1"/>
</dbReference>
<feature type="domain" description="Protein kinase" evidence="18">
    <location>
        <begin position="66"/>
        <end position="334"/>
    </location>
</feature>
<protein>
    <recommendedName>
        <fullName evidence="1">non-specific serine/threonine protein kinase</fullName>
        <ecNumber evidence="1">2.7.11.1</ecNumber>
    </recommendedName>
</protein>
<accession>A0AAV4D0U9</accession>
<keyword evidence="3" id="KW-0597">Phosphoprotein</keyword>
<evidence type="ECO:0000259" key="21">
    <source>
        <dbReference type="PROSITE" id="PS51285"/>
    </source>
</evidence>
<dbReference type="Gene3D" id="1.10.287.1490">
    <property type="match status" value="1"/>
</dbReference>
<evidence type="ECO:0000256" key="15">
    <source>
        <dbReference type="SAM" id="Coils"/>
    </source>
</evidence>
<dbReference type="EMBL" id="BLXT01007302">
    <property type="protein sequence ID" value="GFO37700.1"/>
    <property type="molecule type" value="Genomic_DNA"/>
</dbReference>
<evidence type="ECO:0000256" key="8">
    <source>
        <dbReference type="ARBA" id="ARBA00022777"/>
    </source>
</evidence>
<dbReference type="Gene3D" id="2.30.29.30">
    <property type="entry name" value="Pleckstrin-homology domain (PH domain)/Phosphotyrosine-binding domain (PTB)"/>
    <property type="match status" value="1"/>
</dbReference>
<dbReference type="InterPro" id="IPR011009">
    <property type="entry name" value="Kinase-like_dom_sf"/>
</dbReference>
<feature type="region of interest" description="Disordered" evidence="16">
    <location>
        <begin position="1310"/>
        <end position="1353"/>
    </location>
</feature>
<dbReference type="GO" id="GO:0004674">
    <property type="term" value="F:protein serine/threonine kinase activity"/>
    <property type="evidence" value="ECO:0007669"/>
    <property type="project" value="UniProtKB-KW"/>
</dbReference>
<feature type="compositionally biased region" description="Polar residues" evidence="16">
    <location>
        <begin position="2010"/>
        <end position="2027"/>
    </location>
</feature>
<dbReference type="PANTHER" id="PTHR22988:SF71">
    <property type="entry name" value="CITRON RHO-INTERACTING KINASE"/>
    <property type="match status" value="1"/>
</dbReference>
<sequence length="2657" mass="301150">METRTYKQAEETGNLDHCALVDGFLTLYEECTHEALMRNKSVSSFVDKYKDAVHHTKHRMMKASDFEVKAIIGRGHFGEVRVVREKATSAVFAMKVLRKSDLLNQPDALTGHSDFLTISTEDLFNLLQGLVAKIIMDWTASENVLIWCHIDICVRIKRHDDIFEEELAKFYIAEMAVAINNLHEAGYIHRDIKPENVLLDRSGHVKLADFGSAGKLNKNKKVRGSMPVGTPDYVAPELLVAMNKAGSGGTSYGPEVDWWSLGVCAYEMLYGATPFTSEHASMVSTYANIMDFKHRLRFPAESRVSYEAKDFIQKLLTDASSRLSWPEIKTHPFFDGLKLDSMRSKEAAFIPSLSGLDDTTNFDEVEEVQHQPDIEALKPHADFSGRNLPFVGFTFTKPPPTFDKIGSRGRAGYLLETAAASSLASSPNKSLNSSVSSAGVKFSSSDEANLNNSNVLNTAVCLERTLGEGEGMLPSGLDSHARQLLEDKDREIEKLRGMLRAEQEYWQKVDSQSVSLMQNLVSMNAELQHVEDELLEVKLEEMKSEITHLEAEQEKLSAQLRSKQMQLDKTQAALDQVTQQLQSQQSRLDMESRRTQEDKHKDLVLLELRNETWDQLLEEKQETIAALTARVRELEDLVEAYKDSEEQQAATVGQLHHQMNVSLQDMASLSAATGKEDKTMGHATLELDNLHHGDCPAKRKLTVHVTLKAGQCAFADNKTVSKLQELQSLVDKYSRQAREWRKREEDLMAKVTSLESDKHLLQQREGMSRKLKESLVDKVSTYQQEVCVLQGTIRELQDTMRGYLSSADSKKTLSDKEKELAEVLAVKLQLETQIRNLNEEVQQAGWELKLQTGKAQEAEKALVEQTQLVKENRQKHQRQLEEVEAKVRPLEEKIASLTAEKQRLERREGTLTTQVETLQGLLDDRTLELDKLTSRNADIQTHLQQLQQRNSDLQLTVEKMQRKDTETADTQAKTKAELTFQVNRLQHQNSELERRVTTDLRERQAAEDRLALAEREKERLVRRIERLEAGEKEKRELEVKLEALGTLERENRRLEAKAERLSSLEKDKLNLEEKLERVNLELRREKTSLETAAAEKKSLQSRLKTLEEKQRSTHDEESAKLKVKVALLETTEREKSRLERELKRVQEEKGKAEEERKSEKLRAQKFAEEKRKLSEEAEKERKKICQDAENKVRAAEAKVAQLVGEKTAREQHMARLNREIDRLEQSVGTLTAEKHSKEATASANNPTVAHTTQQAEEVSRLSAEINRLKTLVDRMECRQSENGVTAGGRTSVEGRSNLIDRLQREKAELQRQVEGLEKQQAEGRQSSKSSRRSSLALLQEGGSLRRVRQEGEERVKKLETELTEVKAKLRDMEGKNSSHLQSQKLAEELQNQVKTLQEEIASLKEQVQQARKDEAELKERLDVQTANVAELRAELEESMKTESELVDQLEKEATKAKQARDEVDTLKAQLKQKSGPDTTVLQRKSGESKFEKIQLKSKIRDLTAERDELQRKLSGMRLSQVSQDANKTEDKGEELKELQQELEQCKKEIEIRKGASESCGGDIPAYLRRELEESNLALSEARSLLSASKRIELELRDRIDKLQRIIDNKAVENGRYLQNSQDAIAELKVLKSQHDTLQRQYKVLEDRYQSQQKEKGSNSTETVRLMEEINRKQQQYDMELKKSERLTNVCTEMEDQLKDMEQIIIESQKREAEWENIKQTYERAVNKREEELEGATQKLQAVTAQKSDSSEKLRQQLESTKALHRAEIETLNHKLREEQTKAKKMMDKVAELEQSEKSSSSVFQSQMREIEGFNKERMKLKEETARLLSDNCGLRKENLGLRRHLDEAMDKFEMIIGEKVSLENFTEALQGLHFLDKYKFESTIGQQMKLIDYLQDLYLEHTGKKKKKFFSLSRKDASVASLATSDPKATSITTIGSSQQQQQQAPPKVQASLTLKVTNSAMQALTNSPASQPAHFAGSTNSLQSLASLASSHSSQSSYEDYESARDSAYSGSSTMSGRGNQTPRTPTKSHRRRCMGTYPQPVPTPQRMHHNIPHRFATGLNTRATKCALCLGTVHFVRQASKCQECDMVVHPKCAMSVPATCGLPTEYVRHFTLMMSRIYNDQMDRESEVDPSPVKMEGWLKIPRVNKPGWENRWCVLEGTWLTLYLQENDASPVDSFDLSPVDADVSVHSAVTSAELSNTANTDLHYVLRLDQDPITTCWPGRYLYLMATNFQDKQRWVASLEAVVTSAQCKDDLQRNRSQMLTVISMKDEDRREFNCSLVISPQLVLAGTEDGLYAFNPQGLNSKRKQLTQLSGFGSVHQMELAKGVDLIVLLTGPERRLVLLENKLVKCRMSQTLGGETTPFSTKTVEGLKCCTIFAVGLWNNASYLVVGTPTKLYVMKYNPSLATYCVRKEFPSSEPCSCVCIAENYAIVGTERFYKINLEHPSLLDFVDRQDSSLAFAAFGAANHHSYPLAVVRVSPPDLPLEFLLCFHEFGVFVNHHGQRSRSTDVKWSGLPLAFAFVDPFLYVTYTSTIQATVVPTDRAQAKGRQTVIDIQCPRYLGPAPSPGCVYISSSNTTTNITEILRVRGQEAFTADAASDKENLGSLKPPSDKQVRWASPRKTPRVHQLRRQGSLSSLNSNSSEGTLASIESDV</sequence>
<dbReference type="InterPro" id="IPR011993">
    <property type="entry name" value="PH-like_dom_sf"/>
</dbReference>
<evidence type="ECO:0000256" key="14">
    <source>
        <dbReference type="PROSITE-ProRule" id="PRU10141"/>
    </source>
</evidence>
<reference evidence="22 23" key="1">
    <citation type="journal article" date="2021" name="Elife">
        <title>Chloroplast acquisition without the gene transfer in kleptoplastic sea slugs, Plakobranchus ocellatus.</title>
        <authorList>
            <person name="Maeda T."/>
            <person name="Takahashi S."/>
            <person name="Yoshida T."/>
            <person name="Shimamura S."/>
            <person name="Takaki Y."/>
            <person name="Nagai Y."/>
            <person name="Toyoda A."/>
            <person name="Suzuki Y."/>
            <person name="Arimoto A."/>
            <person name="Ishii H."/>
            <person name="Satoh N."/>
            <person name="Nishiyama T."/>
            <person name="Hasebe M."/>
            <person name="Maruyama T."/>
            <person name="Minagawa J."/>
            <person name="Obokata J."/>
            <person name="Shigenobu S."/>
        </authorList>
    </citation>
    <scope>NUCLEOTIDE SEQUENCE [LARGE SCALE GENOMIC DNA]</scope>
</reference>
<dbReference type="GO" id="GO:0031032">
    <property type="term" value="P:actomyosin structure organization"/>
    <property type="evidence" value="ECO:0007669"/>
    <property type="project" value="TreeGrafter"/>
</dbReference>
<evidence type="ECO:0000259" key="20">
    <source>
        <dbReference type="PROSITE" id="PS50219"/>
    </source>
</evidence>
<evidence type="ECO:0000256" key="7">
    <source>
        <dbReference type="ARBA" id="ARBA00022771"/>
    </source>
</evidence>
<dbReference type="InterPro" id="IPR001180">
    <property type="entry name" value="CNH_dom"/>
</dbReference>
<dbReference type="InterPro" id="IPR000719">
    <property type="entry name" value="Prot_kinase_dom"/>
</dbReference>
<name>A0AAV4D0U9_9GAST</name>
<dbReference type="PROSITE" id="PS50003">
    <property type="entry name" value="PH_DOMAIN"/>
    <property type="match status" value="1"/>
</dbReference>
<dbReference type="PROSITE" id="PS00107">
    <property type="entry name" value="PROTEIN_KINASE_ATP"/>
    <property type="match status" value="1"/>
</dbReference>
<dbReference type="InterPro" id="IPR017441">
    <property type="entry name" value="Protein_kinase_ATP_BS"/>
</dbReference>
<evidence type="ECO:0000256" key="11">
    <source>
        <dbReference type="ARBA" id="ARBA00023054"/>
    </source>
</evidence>
<evidence type="ECO:0000256" key="10">
    <source>
        <dbReference type="ARBA" id="ARBA00022840"/>
    </source>
</evidence>
<dbReference type="InterPro" id="IPR046349">
    <property type="entry name" value="C1-like_sf"/>
</dbReference>
<keyword evidence="9" id="KW-0862">Zinc</keyword>
<feature type="compositionally biased region" description="Basic and acidic residues" evidence="16">
    <location>
        <begin position="1310"/>
        <end position="1321"/>
    </location>
</feature>
<feature type="binding site" evidence="14">
    <location>
        <position position="95"/>
    </location>
    <ligand>
        <name>ATP</name>
        <dbReference type="ChEBI" id="CHEBI:30616"/>
    </ligand>
</feature>
<dbReference type="SUPFAM" id="SSF57889">
    <property type="entry name" value="Cysteine-rich domain"/>
    <property type="match status" value="1"/>
</dbReference>
<dbReference type="SMART" id="SM00220">
    <property type="entry name" value="S_TKc"/>
    <property type="match status" value="1"/>
</dbReference>
<feature type="region of interest" description="Disordered" evidence="16">
    <location>
        <begin position="1233"/>
        <end position="1260"/>
    </location>
</feature>
<dbReference type="Pfam" id="PF00169">
    <property type="entry name" value="PH"/>
    <property type="match status" value="1"/>
</dbReference>
<feature type="region of interest" description="Disordered" evidence="16">
    <location>
        <begin position="2601"/>
        <end position="2657"/>
    </location>
</feature>
<feature type="region of interest" description="Disordered" evidence="16">
    <location>
        <begin position="1141"/>
        <end position="1179"/>
    </location>
</feature>
<dbReference type="SMART" id="SM00109">
    <property type="entry name" value="C1"/>
    <property type="match status" value="1"/>
</dbReference>
<evidence type="ECO:0000256" key="6">
    <source>
        <dbReference type="ARBA" id="ARBA00022741"/>
    </source>
</evidence>
<evidence type="ECO:0000259" key="17">
    <source>
        <dbReference type="PROSITE" id="PS50003"/>
    </source>
</evidence>
<feature type="coiled-coil region" evidence="15">
    <location>
        <begin position="723"/>
        <end position="757"/>
    </location>
</feature>
<dbReference type="EC" id="2.7.11.1" evidence="1"/>
<dbReference type="PROSITE" id="PS00108">
    <property type="entry name" value="PROTEIN_KINASE_ST"/>
    <property type="match status" value="1"/>
</dbReference>
<dbReference type="PROSITE" id="PS00479">
    <property type="entry name" value="ZF_DAG_PE_1"/>
    <property type="match status" value="1"/>
</dbReference>
<dbReference type="Gene3D" id="3.30.60.20">
    <property type="match status" value="1"/>
</dbReference>